<keyword evidence="2" id="KW-0812">Transmembrane</keyword>
<evidence type="ECO:0000313" key="4">
    <source>
        <dbReference type="Proteomes" id="UP000230407"/>
    </source>
</evidence>
<feature type="transmembrane region" description="Helical" evidence="2">
    <location>
        <begin position="710"/>
        <end position="730"/>
    </location>
</feature>
<gene>
    <name evidence="3" type="ORF">CUT44_04590</name>
</gene>
<dbReference type="EMBL" id="PGGW01000014">
    <property type="protein sequence ID" value="PJE99477.1"/>
    <property type="molecule type" value="Genomic_DNA"/>
</dbReference>
<reference evidence="3 4" key="1">
    <citation type="submission" date="2017-11" db="EMBL/GenBank/DDBJ databases">
        <title>Streptomyces carmine sp. nov., a novel actinomycete isolated from Sophora alopecuroides in Xinjiang, China.</title>
        <authorList>
            <person name="Wang Y."/>
            <person name="Luo X."/>
            <person name="Wan C."/>
            <person name="Zhang L."/>
        </authorList>
    </citation>
    <scope>NUCLEOTIDE SEQUENCE [LARGE SCALE GENOMIC DNA]</scope>
    <source>
        <strain evidence="3 4">TRM SA0054</strain>
    </source>
</reference>
<evidence type="ECO:0000256" key="1">
    <source>
        <dbReference type="SAM" id="MobiDB-lite"/>
    </source>
</evidence>
<feature type="region of interest" description="Disordered" evidence="1">
    <location>
        <begin position="56"/>
        <end position="94"/>
    </location>
</feature>
<sequence>MAEAAKTPGTTPTAPARRRRTGRWVAVLTAVPVLAGVVQTLPATAADTTVRPAAQAVRPAAPAAPAADEAEKTSVSINRLTPSVPEKGGTVTVSGRVSNRSRTAVTDARVALRPGARLSARSAISEAASRTGSVPGVDGAELDGEGSAEIGDIPAGTDRSFTLSVPVEELSLDEAGVYQLGVSLSGRTRDEPYDHVLGIDRTFLPWQPSAPDTATQLAFLWPLISSSHVTALTESGRRDQTPILRDDELAAEIAPGGRLQQLVALGSDLPVTWVVDPDLLASVEAMATKPYKVLGENGETVPGKGRNHARQWLADLTRAVEGEEVVALPFGDPDLASIAHRGKNVAGVLSHLGPATELGRLTVETVLPVEPSTDFAWPVEGAIDPSIVSVATSAGARNVITRSDSLREPDGLNHTPTAARPIGGGTTAIVADSRLSKLFRGDLTRAENTVDAVQQFLAHTQAINAQLPDRQRSIVVAPQRTPTASQAQAMAKAVRALRLDGRWAEFTGLTEAASAKPDPAARRKVPGGRAYPAELRKHEIPTQAFQQIRAIRNDLDDFQSILSQPERVRTPFSNALHRSMSVSWRGAPETAARYRASAHDYLRGLMGEVRLVEKSDMKLSGRSATIPVTVQNNLLQGVEGLELRLVSGRRIGLDVGEAQPVTVAGGHSQSVKVPTTAKANGRTWVEAQLYTADGERWGDPMRFQVEVTEITSAVMLVISGGVLLVVLAGVRMYTQRKRAGDRPDPDAPLAPPAASGEPEEPEEPEEEETGPDGGTGDRPADGTGKDAGQEQAGDRAADAGPGRRGPTGVGEKVDR</sequence>
<accession>A0A2M8M5J0</accession>
<protein>
    <submittedName>
        <fullName evidence="3">Uncharacterized protein</fullName>
    </submittedName>
</protein>
<feature type="region of interest" description="Disordered" evidence="1">
    <location>
        <begin position="1"/>
        <end position="20"/>
    </location>
</feature>
<name>A0A2M8M5J0_9ACTN</name>
<feature type="compositionally biased region" description="Low complexity" evidence="1">
    <location>
        <begin position="56"/>
        <end position="67"/>
    </location>
</feature>
<feature type="compositionally biased region" description="Acidic residues" evidence="1">
    <location>
        <begin position="757"/>
        <end position="770"/>
    </location>
</feature>
<comment type="caution">
    <text evidence="3">The sequence shown here is derived from an EMBL/GenBank/DDBJ whole genome shotgun (WGS) entry which is preliminary data.</text>
</comment>
<evidence type="ECO:0000313" key="3">
    <source>
        <dbReference type="EMBL" id="PJE99477.1"/>
    </source>
</evidence>
<feature type="region of interest" description="Disordered" evidence="1">
    <location>
        <begin position="405"/>
        <end position="424"/>
    </location>
</feature>
<feature type="region of interest" description="Disordered" evidence="1">
    <location>
        <begin position="736"/>
        <end position="815"/>
    </location>
</feature>
<dbReference type="AlphaFoldDB" id="A0A2M8M5J0"/>
<dbReference type="Pfam" id="PF19516">
    <property type="entry name" value="DUF6049"/>
    <property type="match status" value="1"/>
</dbReference>
<dbReference type="InterPro" id="IPR046112">
    <property type="entry name" value="DUF6049"/>
</dbReference>
<proteinExistence type="predicted"/>
<keyword evidence="2" id="KW-1133">Transmembrane helix</keyword>
<organism evidence="3 4">
    <name type="scientific">Streptomyces carminius</name>
    <dbReference type="NCBI Taxonomy" id="2665496"/>
    <lineage>
        <taxon>Bacteria</taxon>
        <taxon>Bacillati</taxon>
        <taxon>Actinomycetota</taxon>
        <taxon>Actinomycetes</taxon>
        <taxon>Kitasatosporales</taxon>
        <taxon>Streptomycetaceae</taxon>
        <taxon>Streptomyces</taxon>
    </lineage>
</organism>
<keyword evidence="4" id="KW-1185">Reference proteome</keyword>
<evidence type="ECO:0000256" key="2">
    <source>
        <dbReference type="SAM" id="Phobius"/>
    </source>
</evidence>
<dbReference type="Proteomes" id="UP000230407">
    <property type="component" value="Unassembled WGS sequence"/>
</dbReference>
<keyword evidence="2" id="KW-0472">Membrane</keyword>
<feature type="compositionally biased region" description="Basic and acidic residues" evidence="1">
    <location>
        <begin position="778"/>
        <end position="797"/>
    </location>
</feature>